<dbReference type="Pfam" id="PF01636">
    <property type="entry name" value="APH"/>
    <property type="match status" value="1"/>
</dbReference>
<dbReference type="Gene3D" id="3.90.1200.10">
    <property type="match status" value="1"/>
</dbReference>
<dbReference type="EMBL" id="BOOU01000054">
    <property type="protein sequence ID" value="GII79127.1"/>
    <property type="molecule type" value="Genomic_DNA"/>
</dbReference>
<evidence type="ECO:0000256" key="1">
    <source>
        <dbReference type="SAM" id="MobiDB-lite"/>
    </source>
</evidence>
<feature type="region of interest" description="Disordered" evidence="1">
    <location>
        <begin position="284"/>
        <end position="307"/>
    </location>
</feature>
<dbReference type="AlphaFoldDB" id="A0A919R3Q3"/>
<sequence length="307" mass="32896">MSDGELSGAVLDWVVGVCGGKVRGVRALAGGTHAATHLVRLTGPDPEVVLRRYPAGDDAAYREVRVLSALDGLDGLAPRLVGADPAGERFGEPAVLLSRLPGRADIMPADPFGWAVQLGQALALIHRAPVAAGGFRDAVTELPNIARRAGGEVRERWAELVAEPRVLTHFDYWSGNVLWADGRLTGVVDWSGASVAPRGFDVGWCRLDLVLLHGTDVADAFLRAYQDAAGTAVPHRELWDLFALQRSQGEVAGWLPNYRDLGRTDLTGQDLTDRHATWLATCGPRTRRAGTGDSGENRARRPCHPGA</sequence>
<evidence type="ECO:0000313" key="4">
    <source>
        <dbReference type="Proteomes" id="UP000655287"/>
    </source>
</evidence>
<gene>
    <name evidence="3" type="ORF">Sru01_41090</name>
</gene>
<dbReference type="RefSeq" id="WP_203988873.1">
    <property type="nucleotide sequence ID" value="NZ_BOOU01000054.1"/>
</dbReference>
<dbReference type="InterPro" id="IPR002575">
    <property type="entry name" value="Aminoglycoside_PTrfase"/>
</dbReference>
<dbReference type="InterPro" id="IPR051678">
    <property type="entry name" value="AGP_Transferase"/>
</dbReference>
<protein>
    <recommendedName>
        <fullName evidence="2">Aminoglycoside phosphotransferase domain-containing protein</fullName>
    </recommendedName>
</protein>
<comment type="caution">
    <text evidence="3">The sequence shown here is derived from an EMBL/GenBank/DDBJ whole genome shotgun (WGS) entry which is preliminary data.</text>
</comment>
<dbReference type="Proteomes" id="UP000655287">
    <property type="component" value="Unassembled WGS sequence"/>
</dbReference>
<reference evidence="3" key="1">
    <citation type="submission" date="2021-01" db="EMBL/GenBank/DDBJ databases">
        <title>Whole genome shotgun sequence of Sphaerisporangium rufum NBRC 109079.</title>
        <authorList>
            <person name="Komaki H."/>
            <person name="Tamura T."/>
        </authorList>
    </citation>
    <scope>NUCLEOTIDE SEQUENCE</scope>
    <source>
        <strain evidence="3">NBRC 109079</strain>
    </source>
</reference>
<accession>A0A919R3Q3</accession>
<keyword evidence="4" id="KW-1185">Reference proteome</keyword>
<dbReference type="PANTHER" id="PTHR21310">
    <property type="entry name" value="AMINOGLYCOSIDE PHOSPHOTRANSFERASE-RELATED-RELATED"/>
    <property type="match status" value="1"/>
</dbReference>
<evidence type="ECO:0000259" key="2">
    <source>
        <dbReference type="Pfam" id="PF01636"/>
    </source>
</evidence>
<dbReference type="InterPro" id="IPR011009">
    <property type="entry name" value="Kinase-like_dom_sf"/>
</dbReference>
<proteinExistence type="predicted"/>
<organism evidence="3 4">
    <name type="scientific">Sphaerisporangium rufum</name>
    <dbReference type="NCBI Taxonomy" id="1381558"/>
    <lineage>
        <taxon>Bacteria</taxon>
        <taxon>Bacillati</taxon>
        <taxon>Actinomycetota</taxon>
        <taxon>Actinomycetes</taxon>
        <taxon>Streptosporangiales</taxon>
        <taxon>Streptosporangiaceae</taxon>
        <taxon>Sphaerisporangium</taxon>
    </lineage>
</organism>
<dbReference type="SUPFAM" id="SSF56112">
    <property type="entry name" value="Protein kinase-like (PK-like)"/>
    <property type="match status" value="1"/>
</dbReference>
<name>A0A919R3Q3_9ACTN</name>
<feature type="domain" description="Aminoglycoside phosphotransferase" evidence="2">
    <location>
        <begin position="25"/>
        <end position="229"/>
    </location>
</feature>
<evidence type="ECO:0000313" key="3">
    <source>
        <dbReference type="EMBL" id="GII79127.1"/>
    </source>
</evidence>